<dbReference type="InterPro" id="IPR042047">
    <property type="entry name" value="SleB_dom1"/>
</dbReference>
<keyword evidence="2" id="KW-0378">Hydrolase</keyword>
<dbReference type="EMBL" id="FNSL01000001">
    <property type="protein sequence ID" value="SEB61066.1"/>
    <property type="molecule type" value="Genomic_DNA"/>
</dbReference>
<proteinExistence type="predicted"/>
<evidence type="ECO:0000313" key="2">
    <source>
        <dbReference type="EMBL" id="SEB61066.1"/>
    </source>
</evidence>
<evidence type="ECO:0000313" key="3">
    <source>
        <dbReference type="Proteomes" id="UP000199064"/>
    </source>
</evidence>
<sequence length="207" mass="22734">MLAESLVSGGLYVSSLFQAIPAWEPATLFPAASSMVADVIDKDSHAQRRSAFRAVLPALKREVETTCLSAAVYHEARGEPLSGQRAVAMVIVNRVRSPSFPRTICGVVFQNAHRPYRCQFSFTCTGIALLPKEKRPWRLAQEIATSMQNRAPDCRVEAGSEDGGLHAVSAATHYHASYVRPGWARRLRRLGRIGRHIFFTGKGGDKA</sequence>
<reference evidence="3" key="1">
    <citation type="submission" date="2016-10" db="EMBL/GenBank/DDBJ databases">
        <authorList>
            <person name="Varghese N."/>
            <person name="Submissions S."/>
        </authorList>
    </citation>
    <scope>NUCLEOTIDE SEQUENCE [LARGE SCALE GENOMIC DNA]</scope>
    <source>
        <strain evidence="3">ES.061</strain>
    </source>
</reference>
<accession>A0A1H4KS62</accession>
<feature type="domain" description="Cell wall hydrolase SleB" evidence="1">
    <location>
        <begin position="78"/>
        <end position="199"/>
    </location>
</feature>
<dbReference type="Proteomes" id="UP000199064">
    <property type="component" value="Unassembled WGS sequence"/>
</dbReference>
<dbReference type="AlphaFoldDB" id="A0A1H4KS62"/>
<keyword evidence="3" id="KW-1185">Reference proteome</keyword>
<gene>
    <name evidence="2" type="ORF">SAMN05216452_2426</name>
</gene>
<dbReference type="Gene3D" id="1.10.10.2520">
    <property type="entry name" value="Cell wall hydrolase SleB, domain 1"/>
    <property type="match status" value="1"/>
</dbReference>
<organism evidence="2 3">
    <name type="scientific">Nitratireductor aquibiodomus</name>
    <dbReference type="NCBI Taxonomy" id="204799"/>
    <lineage>
        <taxon>Bacteria</taxon>
        <taxon>Pseudomonadati</taxon>
        <taxon>Pseudomonadota</taxon>
        <taxon>Alphaproteobacteria</taxon>
        <taxon>Hyphomicrobiales</taxon>
        <taxon>Phyllobacteriaceae</taxon>
        <taxon>Nitratireductor</taxon>
    </lineage>
</organism>
<evidence type="ECO:0000259" key="1">
    <source>
        <dbReference type="Pfam" id="PF07486"/>
    </source>
</evidence>
<protein>
    <submittedName>
        <fullName evidence="2">Cell Wall Hydrolase</fullName>
    </submittedName>
</protein>
<name>A0A1H4KS62_9HYPH</name>
<dbReference type="GO" id="GO:0016787">
    <property type="term" value="F:hydrolase activity"/>
    <property type="evidence" value="ECO:0007669"/>
    <property type="project" value="UniProtKB-KW"/>
</dbReference>
<dbReference type="InterPro" id="IPR011105">
    <property type="entry name" value="Cell_wall_hydrolase_SleB"/>
</dbReference>
<dbReference type="Pfam" id="PF07486">
    <property type="entry name" value="Hydrolase_2"/>
    <property type="match status" value="1"/>
</dbReference>